<keyword evidence="3" id="KW-1003">Cell membrane</keyword>
<name>A0ABT5VTZ3_9BACT</name>
<feature type="transmembrane region" description="Helical" evidence="7">
    <location>
        <begin position="125"/>
        <end position="148"/>
    </location>
</feature>
<feature type="transmembrane region" description="Helical" evidence="7">
    <location>
        <begin position="6"/>
        <end position="23"/>
    </location>
</feature>
<dbReference type="PANTHER" id="PTHR30252">
    <property type="entry name" value="INNER MEMBRANE PEPTIDE TRANSPORTER"/>
    <property type="match status" value="1"/>
</dbReference>
<feature type="transmembrane region" description="Helical" evidence="7">
    <location>
        <begin position="325"/>
        <end position="346"/>
    </location>
</feature>
<feature type="transmembrane region" description="Helical" evidence="7">
    <location>
        <begin position="420"/>
        <end position="441"/>
    </location>
</feature>
<keyword evidence="5 7" id="KW-1133">Transmembrane helix</keyword>
<dbReference type="Pfam" id="PF02554">
    <property type="entry name" value="CstA"/>
    <property type="match status" value="3"/>
</dbReference>
<dbReference type="InterPro" id="IPR051605">
    <property type="entry name" value="CstA"/>
</dbReference>
<feature type="transmembrane region" description="Helical" evidence="7">
    <location>
        <begin position="271"/>
        <end position="294"/>
    </location>
</feature>
<evidence type="ECO:0000256" key="2">
    <source>
        <dbReference type="ARBA" id="ARBA00007755"/>
    </source>
</evidence>
<evidence type="ECO:0000259" key="8">
    <source>
        <dbReference type="Pfam" id="PF02554"/>
    </source>
</evidence>
<feature type="domain" description="CstA N-terminal" evidence="8">
    <location>
        <begin position="157"/>
        <end position="301"/>
    </location>
</feature>
<feature type="transmembrane region" description="Helical" evidence="7">
    <location>
        <begin position="367"/>
        <end position="386"/>
    </location>
</feature>
<evidence type="ECO:0000256" key="4">
    <source>
        <dbReference type="ARBA" id="ARBA00022692"/>
    </source>
</evidence>
<evidence type="ECO:0000256" key="6">
    <source>
        <dbReference type="ARBA" id="ARBA00023136"/>
    </source>
</evidence>
<feature type="transmembrane region" description="Helical" evidence="7">
    <location>
        <begin position="184"/>
        <end position="205"/>
    </location>
</feature>
<feature type="transmembrane region" description="Helical" evidence="7">
    <location>
        <begin position="160"/>
        <end position="177"/>
    </location>
</feature>
<feature type="domain" description="CstA N-terminal" evidence="8">
    <location>
        <begin position="321"/>
        <end position="434"/>
    </location>
</feature>
<evidence type="ECO:0000256" key="3">
    <source>
        <dbReference type="ARBA" id="ARBA00022475"/>
    </source>
</evidence>
<keyword evidence="10" id="KW-1185">Reference proteome</keyword>
<evidence type="ECO:0000313" key="10">
    <source>
        <dbReference type="Proteomes" id="UP001528920"/>
    </source>
</evidence>
<reference evidence="9 10" key="1">
    <citation type="submission" date="2022-01" db="EMBL/GenBank/DDBJ databases">
        <title>Labilibaculum sp. nov, a marine bacterium isolated from Antarctica.</title>
        <authorList>
            <person name="Dai W."/>
        </authorList>
    </citation>
    <scope>NUCLEOTIDE SEQUENCE [LARGE SCALE GENOMIC DNA]</scope>
    <source>
        <strain evidence="9 10">DW002</strain>
    </source>
</reference>
<evidence type="ECO:0000256" key="5">
    <source>
        <dbReference type="ARBA" id="ARBA00022989"/>
    </source>
</evidence>
<protein>
    <submittedName>
        <fullName evidence="9">Carbon starvation protein A</fullName>
    </submittedName>
</protein>
<evidence type="ECO:0000313" key="9">
    <source>
        <dbReference type="EMBL" id="MDE5418894.1"/>
    </source>
</evidence>
<feature type="transmembrane region" description="Helical" evidence="7">
    <location>
        <begin position="233"/>
        <end position="250"/>
    </location>
</feature>
<dbReference type="Proteomes" id="UP001528920">
    <property type="component" value="Unassembled WGS sequence"/>
</dbReference>
<feature type="domain" description="CstA N-terminal" evidence="8">
    <location>
        <begin position="3"/>
        <end position="142"/>
    </location>
</feature>
<comment type="subcellular location">
    <subcellularLocation>
        <location evidence="1">Cell membrane</location>
        <topology evidence="1">Multi-pass membrane protein</topology>
    </subcellularLocation>
</comment>
<comment type="caution">
    <text evidence="9">The sequence shown here is derived from an EMBL/GenBank/DDBJ whole genome shotgun (WGS) entry which is preliminary data.</text>
</comment>
<sequence>MITFLAAIITLVLSYFFYGKFIERFFGANNNVKTPVVRLEDGVDFIPMPSWKMFTIQFLNIAGLGPIFGAILGAMYGPIAYIWIVFGCIFMGAVHDYFSGMLSIRNDGASLPEIVGKYLGSGIQNFIRLFTILLLIFVGVAFVTGPAGLLKDLTGGGLNWWLYGIFAYYLLATLLPINKIIGKIYPIFGAALLLMAISIAGIMIYKSFNGSLQLNEISILQLKNLHVNPSQNILYPMMFIVISCGAISGFHSTQSPMMARCMKKESYGRPVFFGAMIAEGIVAIIWATAAMNFFGDTYALNDTLTSGHNPAWVVNEICNTWLGKIGAIFAIIGVIACPITTGDTAFRSARLTIADIFKYKQSSIQSRLIVSIPLFVIGFLLSQLDFSTIWKYLGLSNQILSMVMLWTAAMYLAKEGKNHFYLSIPAVFMTAICFTYLFVAPYKNGGLAITPEIGYILGLGIALGIYLLFHFKSRKTSTINTEQVPVK</sequence>
<dbReference type="InterPro" id="IPR003706">
    <property type="entry name" value="CstA_N"/>
</dbReference>
<gene>
    <name evidence="9" type="ORF">L3049_12885</name>
</gene>
<dbReference type="EMBL" id="JAKJSC010000002">
    <property type="protein sequence ID" value="MDE5418894.1"/>
    <property type="molecule type" value="Genomic_DNA"/>
</dbReference>
<comment type="similarity">
    <text evidence="2">Belongs to the peptide transporter carbon starvation (CstA) (TC 2.A.114) family.</text>
</comment>
<accession>A0ABT5VTZ3</accession>
<keyword evidence="6 7" id="KW-0472">Membrane</keyword>
<evidence type="ECO:0000256" key="7">
    <source>
        <dbReference type="SAM" id="Phobius"/>
    </source>
</evidence>
<dbReference type="PANTHER" id="PTHR30252:SF4">
    <property type="entry name" value="CARBON STARVATION"/>
    <property type="match status" value="1"/>
</dbReference>
<organism evidence="9 10">
    <name type="scientific">Paralabilibaculum antarcticum</name>
    <dbReference type="NCBI Taxonomy" id="2912572"/>
    <lineage>
        <taxon>Bacteria</taxon>
        <taxon>Pseudomonadati</taxon>
        <taxon>Bacteroidota</taxon>
        <taxon>Bacteroidia</taxon>
        <taxon>Marinilabiliales</taxon>
        <taxon>Marinifilaceae</taxon>
        <taxon>Paralabilibaculum</taxon>
    </lineage>
</organism>
<feature type="transmembrane region" description="Helical" evidence="7">
    <location>
        <begin position="392"/>
        <end position="413"/>
    </location>
</feature>
<feature type="transmembrane region" description="Helical" evidence="7">
    <location>
        <begin position="453"/>
        <end position="471"/>
    </location>
</feature>
<evidence type="ECO:0000256" key="1">
    <source>
        <dbReference type="ARBA" id="ARBA00004651"/>
    </source>
</evidence>
<proteinExistence type="inferred from homology"/>
<keyword evidence="4 7" id="KW-0812">Transmembrane</keyword>
<dbReference type="RefSeq" id="WP_275110225.1">
    <property type="nucleotide sequence ID" value="NZ_JAKJSC010000002.1"/>
</dbReference>